<gene>
    <name evidence="1" type="ORF">RirG_145020</name>
</gene>
<proteinExistence type="predicted"/>
<sequence length="163" mass="17488">MGFWRGVGEVLKFTGKVAVVGTVGGLIVSTGGLAAPLIGGGTYFIGKGIKEIAKEEGSEFWEGTGDLIEDIGLDGLTGGLFNFGTQTAGHLAAREIARNGRKMTNGAKILIRVGQTIKIGKRVYEVCDKNLEDVKYALYFYHGLHKEKGNSYDSDCPICREIV</sequence>
<comment type="caution">
    <text evidence="1">The sequence shown here is derived from an EMBL/GenBank/DDBJ whole genome shotgun (WGS) entry which is preliminary data.</text>
</comment>
<dbReference type="Proteomes" id="UP000022910">
    <property type="component" value="Unassembled WGS sequence"/>
</dbReference>
<dbReference type="EMBL" id="JEMT01023617">
    <property type="protein sequence ID" value="EXX64205.1"/>
    <property type="molecule type" value="Genomic_DNA"/>
</dbReference>
<protein>
    <submittedName>
        <fullName evidence="1">Uncharacterized protein</fullName>
    </submittedName>
</protein>
<keyword evidence="2" id="KW-1185">Reference proteome</keyword>
<organism evidence="1 2">
    <name type="scientific">Rhizophagus irregularis (strain DAOM 197198w)</name>
    <name type="common">Glomus intraradices</name>
    <dbReference type="NCBI Taxonomy" id="1432141"/>
    <lineage>
        <taxon>Eukaryota</taxon>
        <taxon>Fungi</taxon>
        <taxon>Fungi incertae sedis</taxon>
        <taxon>Mucoromycota</taxon>
        <taxon>Glomeromycotina</taxon>
        <taxon>Glomeromycetes</taxon>
        <taxon>Glomerales</taxon>
        <taxon>Glomeraceae</taxon>
        <taxon>Rhizophagus</taxon>
    </lineage>
</organism>
<dbReference type="OrthoDB" id="2419869at2759"/>
<accession>A0A015JBC0</accession>
<evidence type="ECO:0000313" key="2">
    <source>
        <dbReference type="Proteomes" id="UP000022910"/>
    </source>
</evidence>
<dbReference type="HOGENOM" id="CLU_1627946_0_0_1"/>
<reference evidence="1 2" key="1">
    <citation type="submission" date="2014-02" db="EMBL/GenBank/DDBJ databases">
        <title>Single nucleus genome sequencing reveals high similarity among nuclei of an endomycorrhizal fungus.</title>
        <authorList>
            <person name="Lin K."/>
            <person name="Geurts R."/>
            <person name="Zhang Z."/>
            <person name="Limpens E."/>
            <person name="Saunders D.G."/>
            <person name="Mu D."/>
            <person name="Pang E."/>
            <person name="Cao H."/>
            <person name="Cha H."/>
            <person name="Lin T."/>
            <person name="Zhou Q."/>
            <person name="Shang Y."/>
            <person name="Li Y."/>
            <person name="Ivanov S."/>
            <person name="Sharma T."/>
            <person name="Velzen R.V."/>
            <person name="Ruijter N.D."/>
            <person name="Aanen D.K."/>
            <person name="Win J."/>
            <person name="Kamoun S."/>
            <person name="Bisseling T."/>
            <person name="Huang S."/>
        </authorList>
    </citation>
    <scope>NUCLEOTIDE SEQUENCE [LARGE SCALE GENOMIC DNA]</scope>
    <source>
        <strain evidence="2">DAOM197198w</strain>
    </source>
</reference>
<name>A0A015JBC0_RHIIW</name>
<dbReference type="AlphaFoldDB" id="A0A015JBC0"/>
<evidence type="ECO:0000313" key="1">
    <source>
        <dbReference type="EMBL" id="EXX64205.1"/>
    </source>
</evidence>